<feature type="signal peptide" evidence="1">
    <location>
        <begin position="1"/>
        <end position="19"/>
    </location>
</feature>
<gene>
    <name evidence="2" type="ORF">GNP35_00650</name>
</gene>
<dbReference type="EMBL" id="WOCD01000001">
    <property type="protein sequence ID" value="MUH71133.1"/>
    <property type="molecule type" value="Genomic_DNA"/>
</dbReference>
<dbReference type="AlphaFoldDB" id="A0A6N8F4D8"/>
<dbReference type="InterPro" id="IPR026387">
    <property type="entry name" value="OMP_w_GlyGly"/>
</dbReference>
<evidence type="ECO:0000256" key="1">
    <source>
        <dbReference type="SAM" id="SignalP"/>
    </source>
</evidence>
<organism evidence="2 3">
    <name type="scientific">Psychrosphaera haliotis</name>
    <dbReference type="NCBI Taxonomy" id="555083"/>
    <lineage>
        <taxon>Bacteria</taxon>
        <taxon>Pseudomonadati</taxon>
        <taxon>Pseudomonadota</taxon>
        <taxon>Gammaproteobacteria</taxon>
        <taxon>Alteromonadales</taxon>
        <taxon>Pseudoalteromonadaceae</taxon>
        <taxon>Psychrosphaera</taxon>
    </lineage>
</organism>
<sequence>MKKIITALGLALASANVSAAPLVDVWAGAYAWNTTYEGVVSANPSSLDLQDDLNFDDNTNNVIWAAFEHPIPLIPNIQIKQTSLDTTGFAQLDNNYNFGGDTTGNGRQDTAADLTHTDYTLYWGLPLPIATVDFGLNVRKFDGFVQIGDAIAELDAPVPMLFARVGAELPFTGLALMGEANYVGYGDTNHTDYQIVLRYTLPMIPLLDVNLEAGYRSFQLDIDPTDFDGDEDDLMADIDMSGAFVGVSLHF</sequence>
<proteinExistence type="predicted"/>
<feature type="chain" id="PRO_5026866021" evidence="1">
    <location>
        <begin position="20"/>
        <end position="251"/>
    </location>
</feature>
<dbReference type="Proteomes" id="UP000439994">
    <property type="component" value="Unassembled WGS sequence"/>
</dbReference>
<dbReference type="RefSeq" id="WP_155693588.1">
    <property type="nucleotide sequence ID" value="NZ_BAAAFQ010000001.1"/>
</dbReference>
<accession>A0A6N8F4D8</accession>
<keyword evidence="3" id="KW-1185">Reference proteome</keyword>
<evidence type="ECO:0000313" key="2">
    <source>
        <dbReference type="EMBL" id="MUH71133.1"/>
    </source>
</evidence>
<reference evidence="2 3" key="1">
    <citation type="submission" date="2019-11" db="EMBL/GenBank/DDBJ databases">
        <title>P. haliotis isolates from Z. marina roots.</title>
        <authorList>
            <person name="Cohen M."/>
            <person name="Jospin G."/>
            <person name="Eisen J.A."/>
            <person name="Coil D.A."/>
        </authorList>
    </citation>
    <scope>NUCLEOTIDE SEQUENCE [LARGE SCALE GENOMIC DNA]</scope>
    <source>
        <strain evidence="2 3">UCD-MCMsp1aY</strain>
    </source>
</reference>
<protein>
    <submittedName>
        <fullName evidence="2">TIGR04219 family outer membrane beta-barrel protein</fullName>
    </submittedName>
</protein>
<dbReference type="OrthoDB" id="6708408at2"/>
<name>A0A6N8F4D8_9GAMM</name>
<evidence type="ECO:0000313" key="3">
    <source>
        <dbReference type="Proteomes" id="UP000439994"/>
    </source>
</evidence>
<keyword evidence="1" id="KW-0732">Signal</keyword>
<dbReference type="NCBIfam" id="TIGR04219">
    <property type="entry name" value="OMP_w_GlyGly"/>
    <property type="match status" value="1"/>
</dbReference>
<comment type="caution">
    <text evidence="2">The sequence shown here is derived from an EMBL/GenBank/DDBJ whole genome shotgun (WGS) entry which is preliminary data.</text>
</comment>